<keyword evidence="3" id="KW-1003">Cell membrane</keyword>
<evidence type="ECO:0000256" key="3">
    <source>
        <dbReference type="ARBA" id="ARBA00022475"/>
    </source>
</evidence>
<dbReference type="InterPro" id="IPR029439">
    <property type="entry name" value="Wzt_C"/>
</dbReference>
<evidence type="ECO:0000256" key="1">
    <source>
        <dbReference type="ARBA" id="ARBA00005417"/>
    </source>
</evidence>
<proteinExistence type="inferred from homology"/>
<dbReference type="InterPro" id="IPR017871">
    <property type="entry name" value="ABC_transporter-like_CS"/>
</dbReference>
<keyword evidence="5 7" id="KW-0067">ATP-binding</keyword>
<dbReference type="RefSeq" id="WP_095551297.1">
    <property type="nucleotide sequence ID" value="NZ_CP154474.1"/>
</dbReference>
<dbReference type="CDD" id="cd03220">
    <property type="entry name" value="ABC_KpsT_Wzt"/>
    <property type="match status" value="1"/>
</dbReference>
<keyword evidence="2" id="KW-0813">Transport</keyword>
<dbReference type="InterPro" id="IPR003439">
    <property type="entry name" value="ABC_transporter-like_ATP-bd"/>
</dbReference>
<dbReference type="AlphaFoldDB" id="A0A2A2B0I5"/>
<comment type="similarity">
    <text evidence="1">Belongs to the ABC transporter superfamily.</text>
</comment>
<dbReference type="Gene3D" id="2.70.50.60">
    <property type="entry name" value="abc- transporter (atp binding component) like domain"/>
    <property type="match status" value="1"/>
</dbReference>
<keyword evidence="3" id="KW-0472">Membrane</keyword>
<dbReference type="Pfam" id="PF00005">
    <property type="entry name" value="ABC_tran"/>
    <property type="match status" value="1"/>
</dbReference>
<dbReference type="SMART" id="SM00382">
    <property type="entry name" value="AAA"/>
    <property type="match status" value="1"/>
</dbReference>
<name>A0A2A2B0I5_9BURK</name>
<accession>A0A2A2B0I5</accession>
<sequence length="429" mass="46784">MTPQESSKLTTAPAARAAQHAPARTVLAVQGLGKAYKRYPSKWARLREWLTGHVQHEQTWVLRHVGFTLQAGEAVGIIGANGAGKSTLLKIITGTTQASTGQVQRKGRIAALLELGMGFHPDFSGRQNAFMAGQLLGLSTAEITAHMPAIEAFAEIGEYIDRPVRTYSSGMQVRLAFSVATAVRPDVLIVDEALSVGDAYFQHKCFARIKSFREQGSSLLIVSHDRSAIQLLCDRAILLEKGQIVRDGTPEEILDYYNALIAERKNSTVTVSRQADGRAQTQSGSGEARVQAITLLNSKGEPAEYIGVGEPVRLRVEISVHAALQDLVFGYMIKDRLGQSIFGTNTHHMQFAIPPQQPGDHFTLELAFTANLGVGSYSITTALHVSDTHLAANFEWKDLAHVFQVVNIDRALFTGVNWMPPSITYQEGP</sequence>
<dbReference type="EMBL" id="NSJE01000004">
    <property type="protein sequence ID" value="PAT43528.1"/>
    <property type="molecule type" value="Genomic_DNA"/>
</dbReference>
<feature type="domain" description="ABC transporter" evidence="6">
    <location>
        <begin position="44"/>
        <end position="266"/>
    </location>
</feature>
<dbReference type="GO" id="GO:0005524">
    <property type="term" value="F:ATP binding"/>
    <property type="evidence" value="ECO:0007669"/>
    <property type="project" value="UniProtKB-KW"/>
</dbReference>
<evidence type="ECO:0000256" key="4">
    <source>
        <dbReference type="ARBA" id="ARBA00022741"/>
    </source>
</evidence>
<gene>
    <name evidence="7" type="ORF">CK621_03370</name>
</gene>
<dbReference type="GO" id="GO:0016887">
    <property type="term" value="F:ATP hydrolysis activity"/>
    <property type="evidence" value="ECO:0007669"/>
    <property type="project" value="InterPro"/>
</dbReference>
<dbReference type="PANTHER" id="PTHR46743">
    <property type="entry name" value="TEICHOIC ACIDS EXPORT ATP-BINDING PROTEIN TAGH"/>
    <property type="match status" value="1"/>
</dbReference>
<dbReference type="Proteomes" id="UP000218439">
    <property type="component" value="Unassembled WGS sequence"/>
</dbReference>
<protein>
    <submittedName>
        <fullName evidence="7">Sugar ABC transporter ATP-binding protein</fullName>
    </submittedName>
</protein>
<evidence type="ECO:0000256" key="2">
    <source>
        <dbReference type="ARBA" id="ARBA00022448"/>
    </source>
</evidence>
<dbReference type="CDD" id="cd10147">
    <property type="entry name" value="Wzt_C-like"/>
    <property type="match status" value="1"/>
</dbReference>
<dbReference type="PANTHER" id="PTHR46743:SF2">
    <property type="entry name" value="TEICHOIC ACIDS EXPORT ATP-BINDING PROTEIN TAGH"/>
    <property type="match status" value="1"/>
</dbReference>
<evidence type="ECO:0000313" key="8">
    <source>
        <dbReference type="Proteomes" id="UP000218439"/>
    </source>
</evidence>
<dbReference type="InterPro" id="IPR027417">
    <property type="entry name" value="P-loop_NTPase"/>
</dbReference>
<dbReference type="InterPro" id="IPR050683">
    <property type="entry name" value="Bact_Polysacc_Export_ATP-bd"/>
</dbReference>
<reference evidence="7 8" key="1">
    <citation type="submission" date="2017-08" db="EMBL/GenBank/DDBJ databases">
        <title>WGS of Clinical strains of the CDC Group NO-1 linked to zoonotic infections in humans.</title>
        <authorList>
            <person name="Bernier A.-M."/>
            <person name="Bernard K."/>
        </authorList>
    </citation>
    <scope>NUCLEOTIDE SEQUENCE [LARGE SCALE GENOMIC DNA]</scope>
    <source>
        <strain evidence="7 8">NML120219</strain>
    </source>
</reference>
<organism evidence="7 8">
    <name type="scientific">Vandammella animalimorsus</name>
    <dbReference type="NCBI Taxonomy" id="2029117"/>
    <lineage>
        <taxon>Bacteria</taxon>
        <taxon>Pseudomonadati</taxon>
        <taxon>Pseudomonadota</taxon>
        <taxon>Betaproteobacteria</taxon>
        <taxon>Burkholderiales</taxon>
        <taxon>Comamonadaceae</taxon>
        <taxon>Vandammella</taxon>
    </lineage>
</organism>
<dbReference type="PROSITE" id="PS50893">
    <property type="entry name" value="ABC_TRANSPORTER_2"/>
    <property type="match status" value="1"/>
</dbReference>
<keyword evidence="4" id="KW-0547">Nucleotide-binding</keyword>
<evidence type="ECO:0000313" key="7">
    <source>
        <dbReference type="EMBL" id="PAT43528.1"/>
    </source>
</evidence>
<dbReference type="InterPro" id="IPR015860">
    <property type="entry name" value="ABC_transpr_TagH-like"/>
</dbReference>
<evidence type="ECO:0000259" key="6">
    <source>
        <dbReference type="PROSITE" id="PS50893"/>
    </source>
</evidence>
<dbReference type="Gene3D" id="3.40.50.300">
    <property type="entry name" value="P-loop containing nucleotide triphosphate hydrolases"/>
    <property type="match status" value="1"/>
</dbReference>
<evidence type="ECO:0000256" key="5">
    <source>
        <dbReference type="ARBA" id="ARBA00022840"/>
    </source>
</evidence>
<dbReference type="GO" id="GO:0016020">
    <property type="term" value="C:membrane"/>
    <property type="evidence" value="ECO:0007669"/>
    <property type="project" value="InterPro"/>
</dbReference>
<comment type="caution">
    <text evidence="7">The sequence shown here is derived from an EMBL/GenBank/DDBJ whole genome shotgun (WGS) entry which is preliminary data.</text>
</comment>
<dbReference type="InterPro" id="IPR003593">
    <property type="entry name" value="AAA+_ATPase"/>
</dbReference>
<dbReference type="GO" id="GO:0140359">
    <property type="term" value="F:ABC-type transporter activity"/>
    <property type="evidence" value="ECO:0007669"/>
    <property type="project" value="InterPro"/>
</dbReference>
<dbReference type="PROSITE" id="PS00211">
    <property type="entry name" value="ABC_TRANSPORTER_1"/>
    <property type="match status" value="1"/>
</dbReference>
<dbReference type="SUPFAM" id="SSF52540">
    <property type="entry name" value="P-loop containing nucleoside triphosphate hydrolases"/>
    <property type="match status" value="1"/>
</dbReference>
<dbReference type="Pfam" id="PF14524">
    <property type="entry name" value="Wzt_C"/>
    <property type="match status" value="1"/>
</dbReference>